<dbReference type="GO" id="GO:0004040">
    <property type="term" value="F:amidase activity"/>
    <property type="evidence" value="ECO:0007669"/>
    <property type="project" value="UniProtKB-EC"/>
</dbReference>
<dbReference type="PROSITE" id="PS00571">
    <property type="entry name" value="AMIDASES"/>
    <property type="match status" value="1"/>
</dbReference>
<dbReference type="PIRSF" id="PIRSF001221">
    <property type="entry name" value="Amidase_fungi"/>
    <property type="match status" value="1"/>
</dbReference>
<dbReference type="Pfam" id="PF01425">
    <property type="entry name" value="Amidase"/>
    <property type="match status" value="1"/>
</dbReference>
<sequence>MTRDWRSIAEQKQRERESRIPPAWRLDRIDQSSKSVLSVPRQCGLLDENELRITEEPDATALLRKLADGTYTSLDVVTAFCKRAAIAQQLTNCLTEIFFHDAIKRAKYLDEAFLRTGKPIGPLHGLPISLKDVFNVKGYDASIGIASLCFKPATANSALVEQLLSLGAVLYVKTNVPQTLMALDSHNNVFGRTLNPANRLLTPGGSSGGEGALIALRGSVLGIGTDVGGSIRIPAMCNGLFGVKPSHGRVPYAGLEGGGLPGNNRLTMEATAGPIAHSIRDCHMLLRVVSDSAPWASDPDVLPQGWEGQVSLQSGRLVQQPARPLLVGVAKSDGYAVPHPPIARLMDEVMRVLQDRSASPPPAVEIQVVELDISPLWSRCLKLFNALQSTEGANHAFDLLEDTGEPLSPWLQGRLRRRPQKSLDASRALLAQKSELQALALSIWSEDGGYWRTTKQTGTQGGTRSPRHQRRRLDVFLCPVAPHPVLPVDRWNTVNYTGAFNLLDLPAGVLPVRPFAAADKAGEFPDDDDAATTAPLNGWDRVNRELWTRADRDVYVGSSLGVQVVAPRLQERKLLECMALLEVALRPLAAGSERRVSRL</sequence>
<dbReference type="Proteomes" id="UP000799441">
    <property type="component" value="Unassembled WGS sequence"/>
</dbReference>
<evidence type="ECO:0000313" key="9">
    <source>
        <dbReference type="EMBL" id="KAF2719712.1"/>
    </source>
</evidence>
<gene>
    <name evidence="9" type="ORF">K431DRAFT_304992</name>
</gene>
<feature type="binding site" evidence="6">
    <location>
        <position position="206"/>
    </location>
    <ligand>
        <name>substrate</name>
    </ligand>
</feature>
<dbReference type="InterPro" id="IPR020556">
    <property type="entry name" value="Amidase_CS"/>
</dbReference>
<dbReference type="PANTHER" id="PTHR46072">
    <property type="entry name" value="AMIDASE-RELATED-RELATED"/>
    <property type="match status" value="1"/>
</dbReference>
<evidence type="ECO:0000256" key="5">
    <source>
        <dbReference type="PIRSR" id="PIRSR001221-1"/>
    </source>
</evidence>
<feature type="region of interest" description="Disordered" evidence="7">
    <location>
        <begin position="1"/>
        <end position="20"/>
    </location>
</feature>
<dbReference type="Gene3D" id="3.90.1300.10">
    <property type="entry name" value="Amidase signature (AS) domain"/>
    <property type="match status" value="1"/>
</dbReference>
<proteinExistence type="inferred from homology"/>
<evidence type="ECO:0000256" key="6">
    <source>
        <dbReference type="PIRSR" id="PIRSR001221-2"/>
    </source>
</evidence>
<evidence type="ECO:0000313" key="10">
    <source>
        <dbReference type="Proteomes" id="UP000799441"/>
    </source>
</evidence>
<dbReference type="EMBL" id="MU003808">
    <property type="protein sequence ID" value="KAF2719712.1"/>
    <property type="molecule type" value="Genomic_DNA"/>
</dbReference>
<feature type="active site" description="Charge relay system" evidence="5">
    <location>
        <position position="206"/>
    </location>
</feature>
<evidence type="ECO:0000256" key="7">
    <source>
        <dbReference type="SAM" id="MobiDB-lite"/>
    </source>
</evidence>
<comment type="caution">
    <text evidence="9">The sequence shown here is derived from an EMBL/GenBank/DDBJ whole genome shotgun (WGS) entry which is preliminary data.</text>
</comment>
<comment type="similarity">
    <text evidence="2">Belongs to the amidase family.</text>
</comment>
<dbReference type="PANTHER" id="PTHR46072:SF6">
    <property type="entry name" value="AMIDASE, PUTATIVE (AFU_ORTHOLOGUE AFUA_1G14530)-RELATED"/>
    <property type="match status" value="1"/>
</dbReference>
<feature type="domain" description="Amidase" evidence="8">
    <location>
        <begin position="75"/>
        <end position="575"/>
    </location>
</feature>
<accession>A0A9P4UL32</accession>
<feature type="binding site" evidence="6">
    <location>
        <begin position="227"/>
        <end position="230"/>
    </location>
    <ligand>
        <name>substrate</name>
    </ligand>
</feature>
<comment type="catalytic activity">
    <reaction evidence="1">
        <text>a monocarboxylic acid amide + H2O = a monocarboxylate + NH4(+)</text>
        <dbReference type="Rhea" id="RHEA:12020"/>
        <dbReference type="ChEBI" id="CHEBI:15377"/>
        <dbReference type="ChEBI" id="CHEBI:28938"/>
        <dbReference type="ChEBI" id="CHEBI:35757"/>
        <dbReference type="ChEBI" id="CHEBI:83628"/>
        <dbReference type="EC" id="3.5.1.4"/>
    </reaction>
</comment>
<feature type="active site" description="Charge relay system" evidence="5">
    <location>
        <position position="131"/>
    </location>
</feature>
<evidence type="ECO:0000256" key="1">
    <source>
        <dbReference type="ARBA" id="ARBA00001311"/>
    </source>
</evidence>
<reference evidence="9" key="1">
    <citation type="journal article" date="2020" name="Stud. Mycol.">
        <title>101 Dothideomycetes genomes: a test case for predicting lifestyles and emergence of pathogens.</title>
        <authorList>
            <person name="Haridas S."/>
            <person name="Albert R."/>
            <person name="Binder M."/>
            <person name="Bloem J."/>
            <person name="Labutti K."/>
            <person name="Salamov A."/>
            <person name="Andreopoulos B."/>
            <person name="Baker S."/>
            <person name="Barry K."/>
            <person name="Bills G."/>
            <person name="Bluhm B."/>
            <person name="Cannon C."/>
            <person name="Castanera R."/>
            <person name="Culley D."/>
            <person name="Daum C."/>
            <person name="Ezra D."/>
            <person name="Gonzalez J."/>
            <person name="Henrissat B."/>
            <person name="Kuo A."/>
            <person name="Liang C."/>
            <person name="Lipzen A."/>
            <person name="Lutzoni F."/>
            <person name="Magnuson J."/>
            <person name="Mondo S."/>
            <person name="Nolan M."/>
            <person name="Ohm R."/>
            <person name="Pangilinan J."/>
            <person name="Park H.-J."/>
            <person name="Ramirez L."/>
            <person name="Alfaro M."/>
            <person name="Sun H."/>
            <person name="Tritt A."/>
            <person name="Yoshinaga Y."/>
            <person name="Zwiers L.-H."/>
            <person name="Turgeon B."/>
            <person name="Goodwin S."/>
            <person name="Spatafora J."/>
            <person name="Crous P."/>
            <person name="Grigoriev I."/>
        </authorList>
    </citation>
    <scope>NUCLEOTIDE SEQUENCE</scope>
    <source>
        <strain evidence="9">CBS 116435</strain>
    </source>
</reference>
<organism evidence="9 10">
    <name type="scientific">Polychaeton citri CBS 116435</name>
    <dbReference type="NCBI Taxonomy" id="1314669"/>
    <lineage>
        <taxon>Eukaryota</taxon>
        <taxon>Fungi</taxon>
        <taxon>Dikarya</taxon>
        <taxon>Ascomycota</taxon>
        <taxon>Pezizomycotina</taxon>
        <taxon>Dothideomycetes</taxon>
        <taxon>Dothideomycetidae</taxon>
        <taxon>Capnodiales</taxon>
        <taxon>Capnodiaceae</taxon>
        <taxon>Polychaeton</taxon>
    </lineage>
</organism>
<feature type="binding site" evidence="6">
    <location>
        <position position="180"/>
    </location>
    <ligand>
        <name>substrate</name>
    </ligand>
</feature>
<dbReference type="OrthoDB" id="6428749at2759"/>
<name>A0A9P4UL32_9PEZI</name>
<keyword evidence="10" id="KW-1185">Reference proteome</keyword>
<protein>
    <recommendedName>
        <fullName evidence="3">amidase</fullName>
        <ecNumber evidence="3">3.5.1.4</ecNumber>
    </recommendedName>
</protein>
<dbReference type="SUPFAM" id="SSF75304">
    <property type="entry name" value="Amidase signature (AS) enzymes"/>
    <property type="match status" value="1"/>
</dbReference>
<evidence type="ECO:0000256" key="4">
    <source>
        <dbReference type="ARBA" id="ARBA00022801"/>
    </source>
</evidence>
<dbReference type="InterPro" id="IPR036928">
    <property type="entry name" value="AS_sf"/>
</dbReference>
<dbReference type="AlphaFoldDB" id="A0A9P4UL32"/>
<feature type="active site" description="Acyl-ester intermediate" evidence="5">
    <location>
        <position position="230"/>
    </location>
</feature>
<evidence type="ECO:0000256" key="2">
    <source>
        <dbReference type="ARBA" id="ARBA00009199"/>
    </source>
</evidence>
<dbReference type="EC" id="3.5.1.4" evidence="3"/>
<keyword evidence="4" id="KW-0378">Hydrolase</keyword>
<dbReference type="InterPro" id="IPR023631">
    <property type="entry name" value="Amidase_dom"/>
</dbReference>
<evidence type="ECO:0000256" key="3">
    <source>
        <dbReference type="ARBA" id="ARBA00012922"/>
    </source>
</evidence>
<evidence type="ECO:0000259" key="8">
    <source>
        <dbReference type="Pfam" id="PF01425"/>
    </source>
</evidence>